<evidence type="ECO:0000256" key="5">
    <source>
        <dbReference type="ARBA" id="ARBA00022695"/>
    </source>
</evidence>
<evidence type="ECO:0000256" key="7">
    <source>
        <dbReference type="ARBA" id="ARBA00022722"/>
    </source>
</evidence>
<keyword evidence="12" id="KW-0190">Covalent protein-DNA linkage</keyword>
<evidence type="ECO:0000259" key="18">
    <source>
        <dbReference type="PROSITE" id="PS52020"/>
    </source>
</evidence>
<keyword evidence="14" id="KW-0511">Multifunctional enzyme</keyword>
<dbReference type="Pfam" id="PF00910">
    <property type="entry name" value="RNA_helicase"/>
    <property type="match status" value="1"/>
</dbReference>
<evidence type="ECO:0000256" key="16">
    <source>
        <dbReference type="ARBA" id="ARBA00032243"/>
    </source>
</evidence>
<evidence type="ECO:0000256" key="9">
    <source>
        <dbReference type="ARBA" id="ARBA00022741"/>
    </source>
</evidence>
<keyword evidence="6" id="KW-0235">DNA replication</keyword>
<evidence type="ECO:0000256" key="14">
    <source>
        <dbReference type="ARBA" id="ARBA00023268"/>
    </source>
</evidence>
<evidence type="ECO:0000256" key="1">
    <source>
        <dbReference type="ARBA" id="ARBA00001936"/>
    </source>
</evidence>
<evidence type="ECO:0000256" key="13">
    <source>
        <dbReference type="ARBA" id="ARBA00023125"/>
    </source>
</evidence>
<keyword evidence="11" id="KW-0378">Hydrolase</keyword>
<protein>
    <recommendedName>
        <fullName evidence="15">ATP-dependent helicase Rep</fullName>
    </recommendedName>
    <alternativeName>
        <fullName evidence="16">RepP</fullName>
    </alternativeName>
</protein>
<name>A0AAU8H567_9VIRU</name>
<dbReference type="GO" id="GO:0016779">
    <property type="term" value="F:nucleotidyltransferase activity"/>
    <property type="evidence" value="ECO:0007669"/>
    <property type="project" value="UniProtKB-KW"/>
</dbReference>
<comment type="cofactor">
    <cofactor evidence="1">
        <name>Mn(2+)</name>
        <dbReference type="ChEBI" id="CHEBI:29035"/>
    </cofactor>
</comment>
<accession>A0AAU8H567</accession>
<dbReference type="GO" id="GO:0003724">
    <property type="term" value="F:RNA helicase activity"/>
    <property type="evidence" value="ECO:0007669"/>
    <property type="project" value="InterPro"/>
</dbReference>
<proteinExistence type="inferred from homology"/>
<reference evidence="19" key="1">
    <citation type="submission" date="2024-04" db="EMBL/GenBank/DDBJ databases">
        <authorList>
            <person name="He B."/>
            <person name="Yi L."/>
            <person name="Yan G."/>
            <person name="Tu C."/>
        </authorList>
    </citation>
    <scope>NUCLEOTIDE SEQUENCE</scope>
    <source>
        <strain evidence="19">XJ2C/CHN/2016</strain>
    </source>
</reference>
<keyword evidence="4" id="KW-0808">Transferase</keyword>
<keyword evidence="7" id="KW-0540">Nuclease</keyword>
<dbReference type="GO" id="GO:0046872">
    <property type="term" value="F:metal ion binding"/>
    <property type="evidence" value="ECO:0007669"/>
    <property type="project" value="UniProtKB-KW"/>
</dbReference>
<sequence>MSTEVRGTEGTGNTRAVPSARAWQLTLNEVDRYGELLAGLQSYKTLDYLISCKEQAPSTGHEHIHVYAHFRHAVRLPLKKTAGAHIERCRGSPKQNIAYIEKGGEILDELGERPRQGARSVKDLLAVEHEEDLEDYREYNTWLRLKQRPKKILVKEWHKEVEVIYVTGPSGVGKSLGAKQLLEEKGIEEMEEVKYEGGFWHGVVEGTGAAVYDDFRSSHLSASEFINFIDYNTHNLNVKGGSVRNRYSLIIITSVQRPEELYRNMPEEARTQWMRRIHIVNLYPEGEPDEELY</sequence>
<dbReference type="GO" id="GO:0004519">
    <property type="term" value="F:endonuclease activity"/>
    <property type="evidence" value="ECO:0007669"/>
    <property type="project" value="UniProtKB-KW"/>
</dbReference>
<evidence type="ECO:0000256" key="3">
    <source>
        <dbReference type="ARBA" id="ARBA00008545"/>
    </source>
</evidence>
<dbReference type="GO" id="GO:0016787">
    <property type="term" value="F:hydrolase activity"/>
    <property type="evidence" value="ECO:0007669"/>
    <property type="project" value="UniProtKB-KW"/>
</dbReference>
<keyword evidence="8" id="KW-0479">Metal-binding</keyword>
<evidence type="ECO:0000313" key="19">
    <source>
        <dbReference type="EMBL" id="XCH56234.1"/>
    </source>
</evidence>
<evidence type="ECO:0000256" key="11">
    <source>
        <dbReference type="ARBA" id="ARBA00022801"/>
    </source>
</evidence>
<dbReference type="Gene3D" id="3.40.1310.20">
    <property type="match status" value="1"/>
</dbReference>
<comment type="subcellular location">
    <subcellularLocation>
        <location evidence="2">Host nucleus</location>
    </subcellularLocation>
</comment>
<keyword evidence="9" id="KW-0547">Nucleotide-binding</keyword>
<dbReference type="SUPFAM" id="SSF52540">
    <property type="entry name" value="P-loop containing nucleoside triphosphate hydrolases"/>
    <property type="match status" value="1"/>
</dbReference>
<keyword evidence="5" id="KW-0548">Nucleotidyltransferase</keyword>
<organism evidence="19">
    <name type="scientific">CRESS DNA virus</name>
    <dbReference type="NCBI Taxonomy" id="3138951"/>
    <lineage>
        <taxon>Viruses</taxon>
    </lineage>
</organism>
<dbReference type="EMBL" id="PP728724">
    <property type="protein sequence ID" value="XCH56234.1"/>
    <property type="molecule type" value="Genomic_DNA"/>
</dbReference>
<evidence type="ECO:0000256" key="10">
    <source>
        <dbReference type="ARBA" id="ARBA00022759"/>
    </source>
</evidence>
<feature type="domain" description="CRESS-DNA virus Rep endonuclease" evidence="18">
    <location>
        <begin position="17"/>
        <end position="113"/>
    </location>
</feature>
<keyword evidence="13" id="KW-0238">DNA-binding</keyword>
<evidence type="ECO:0000256" key="2">
    <source>
        <dbReference type="ARBA" id="ARBA00004147"/>
    </source>
</evidence>
<dbReference type="PROSITE" id="PS52020">
    <property type="entry name" value="CRESS_DNA_REP"/>
    <property type="match status" value="1"/>
</dbReference>
<evidence type="ECO:0000256" key="15">
    <source>
        <dbReference type="ARBA" id="ARBA00030754"/>
    </source>
</evidence>
<dbReference type="GO" id="GO:0003723">
    <property type="term" value="F:RNA binding"/>
    <property type="evidence" value="ECO:0007669"/>
    <property type="project" value="InterPro"/>
</dbReference>
<comment type="catalytic activity">
    <reaction evidence="17">
        <text>ATP + H2O = ADP + phosphate + H(+)</text>
        <dbReference type="Rhea" id="RHEA:13065"/>
        <dbReference type="ChEBI" id="CHEBI:15377"/>
        <dbReference type="ChEBI" id="CHEBI:15378"/>
        <dbReference type="ChEBI" id="CHEBI:30616"/>
        <dbReference type="ChEBI" id="CHEBI:43474"/>
        <dbReference type="ChEBI" id="CHEBI:456216"/>
    </reaction>
</comment>
<evidence type="ECO:0000256" key="17">
    <source>
        <dbReference type="ARBA" id="ARBA00049360"/>
    </source>
</evidence>
<evidence type="ECO:0000256" key="12">
    <source>
        <dbReference type="ARBA" id="ARBA00023124"/>
    </source>
</evidence>
<dbReference type="GO" id="GO:0042025">
    <property type="term" value="C:host cell nucleus"/>
    <property type="evidence" value="ECO:0007669"/>
    <property type="project" value="UniProtKB-SubCell"/>
</dbReference>
<evidence type="ECO:0000256" key="6">
    <source>
        <dbReference type="ARBA" id="ARBA00022705"/>
    </source>
</evidence>
<dbReference type="InterPro" id="IPR027417">
    <property type="entry name" value="P-loop_NTPase"/>
</dbReference>
<dbReference type="GO" id="GO:0003677">
    <property type="term" value="F:DNA binding"/>
    <property type="evidence" value="ECO:0007669"/>
    <property type="project" value="UniProtKB-KW"/>
</dbReference>
<dbReference type="GO" id="GO:0000166">
    <property type="term" value="F:nucleotide binding"/>
    <property type="evidence" value="ECO:0007669"/>
    <property type="project" value="UniProtKB-KW"/>
</dbReference>
<dbReference type="GO" id="GO:0006260">
    <property type="term" value="P:DNA replication"/>
    <property type="evidence" value="ECO:0007669"/>
    <property type="project" value="UniProtKB-KW"/>
</dbReference>
<dbReference type="InterPro" id="IPR000605">
    <property type="entry name" value="Helicase_SF3_ssDNA/RNA_vir"/>
</dbReference>
<evidence type="ECO:0000256" key="8">
    <source>
        <dbReference type="ARBA" id="ARBA00022723"/>
    </source>
</evidence>
<evidence type="ECO:0000256" key="4">
    <source>
        <dbReference type="ARBA" id="ARBA00022679"/>
    </source>
</evidence>
<dbReference type="Pfam" id="PF02407">
    <property type="entry name" value="Viral_Rep"/>
    <property type="match status" value="1"/>
</dbReference>
<keyword evidence="10" id="KW-0255">Endonuclease</keyword>
<comment type="similarity">
    <text evidence="3">Belongs to the nanoviruses/circoviruses replication-associated protein family.</text>
</comment>
<dbReference type="InterPro" id="IPR049912">
    <property type="entry name" value="CRESS_DNA_REP"/>
</dbReference>